<name>A0ABV2N4Q4_9HYPH</name>
<organism evidence="6 7">
    <name type="scientific">Aquamicrobium terrae</name>
    <dbReference type="NCBI Taxonomy" id="1324945"/>
    <lineage>
        <taxon>Bacteria</taxon>
        <taxon>Pseudomonadati</taxon>
        <taxon>Pseudomonadota</taxon>
        <taxon>Alphaproteobacteria</taxon>
        <taxon>Hyphomicrobiales</taxon>
        <taxon>Phyllobacteriaceae</taxon>
        <taxon>Aquamicrobium</taxon>
    </lineage>
</organism>
<evidence type="ECO:0000256" key="3">
    <source>
        <dbReference type="ARBA" id="ARBA00023136"/>
    </source>
</evidence>
<keyword evidence="3 4" id="KW-0472">Membrane</keyword>
<protein>
    <submittedName>
        <fullName evidence="6">MFS family permease</fullName>
    </submittedName>
</protein>
<dbReference type="Pfam" id="PF07690">
    <property type="entry name" value="MFS_1"/>
    <property type="match status" value="1"/>
</dbReference>
<evidence type="ECO:0000313" key="7">
    <source>
        <dbReference type="Proteomes" id="UP001549076"/>
    </source>
</evidence>
<dbReference type="Proteomes" id="UP001549076">
    <property type="component" value="Unassembled WGS sequence"/>
</dbReference>
<feature type="domain" description="Major facilitator superfamily (MFS) profile" evidence="5">
    <location>
        <begin position="1"/>
        <end position="389"/>
    </location>
</feature>
<dbReference type="InterPro" id="IPR011701">
    <property type="entry name" value="MFS"/>
</dbReference>
<feature type="transmembrane region" description="Helical" evidence="4">
    <location>
        <begin position="17"/>
        <end position="36"/>
    </location>
</feature>
<keyword evidence="2 4" id="KW-1133">Transmembrane helix</keyword>
<feature type="transmembrane region" description="Helical" evidence="4">
    <location>
        <begin position="70"/>
        <end position="88"/>
    </location>
</feature>
<accession>A0ABV2N4Q4</accession>
<evidence type="ECO:0000256" key="1">
    <source>
        <dbReference type="ARBA" id="ARBA00022692"/>
    </source>
</evidence>
<feature type="transmembrane region" description="Helical" evidence="4">
    <location>
        <begin position="249"/>
        <end position="268"/>
    </location>
</feature>
<dbReference type="PROSITE" id="PS50850">
    <property type="entry name" value="MFS"/>
    <property type="match status" value="1"/>
</dbReference>
<feature type="transmembrane region" description="Helical" evidence="4">
    <location>
        <begin position="94"/>
        <end position="114"/>
    </location>
</feature>
<dbReference type="InterPro" id="IPR036259">
    <property type="entry name" value="MFS_trans_sf"/>
</dbReference>
<feature type="transmembrane region" description="Helical" evidence="4">
    <location>
        <begin position="134"/>
        <end position="154"/>
    </location>
</feature>
<gene>
    <name evidence="6" type="ORF">ABID37_003691</name>
</gene>
<feature type="transmembrane region" description="Helical" evidence="4">
    <location>
        <begin position="289"/>
        <end position="311"/>
    </location>
</feature>
<feature type="transmembrane region" description="Helical" evidence="4">
    <location>
        <begin position="364"/>
        <end position="385"/>
    </location>
</feature>
<dbReference type="SUPFAM" id="SSF103473">
    <property type="entry name" value="MFS general substrate transporter"/>
    <property type="match status" value="1"/>
</dbReference>
<dbReference type="Gene3D" id="1.20.1250.20">
    <property type="entry name" value="MFS general substrate transporter like domains"/>
    <property type="match status" value="1"/>
</dbReference>
<feature type="transmembrane region" description="Helical" evidence="4">
    <location>
        <begin position="166"/>
        <end position="188"/>
    </location>
</feature>
<feature type="transmembrane region" description="Helical" evidence="4">
    <location>
        <begin position="209"/>
        <end position="237"/>
    </location>
</feature>
<comment type="caution">
    <text evidence="6">The sequence shown here is derived from an EMBL/GenBank/DDBJ whole genome shotgun (WGS) entry which is preliminary data.</text>
</comment>
<keyword evidence="7" id="KW-1185">Reference proteome</keyword>
<evidence type="ECO:0000259" key="5">
    <source>
        <dbReference type="PROSITE" id="PS50850"/>
    </source>
</evidence>
<proteinExistence type="predicted"/>
<dbReference type="PANTHER" id="PTHR23520">
    <property type="entry name" value="TRANSPORTER, PUTATIVE (AFU_ORTHOLOGUE AFUA_3G04000)-RELATED"/>
    <property type="match status" value="1"/>
</dbReference>
<evidence type="ECO:0000313" key="6">
    <source>
        <dbReference type="EMBL" id="MET3793463.1"/>
    </source>
</evidence>
<sequence length="395" mass="41396">MLGPATHLLAARALRDFGDGFVAVLLPVYLLALGFSPLQVGIIATASLLGSALLTIAVGFLGPRFDHRQLLLAAASLMIATGVAFAVVHDYALLLVVAFAGTINPSAGSVSVFVPIEHAALTREVSDANRTRMFARYSLVGALASAVGALASAIPDVMTTVGLGQLTAIKLMFVLYAVVGLLGGVFYARIPKRPPASEAAAALGPSRAIVFRLAALFSLDAFAGGFVVQSLLALWLFERFDLSLSAAGVFFFWSGVLSAFSFPVAAWLSRHIGLINTMVFTHIPSSIALMLAALAPNLAVALALLLIRAALSQMDVPTRSSYVMAVVTEAERAAAASFTSVPRSLAAAASPALAGALFAASYKAWPFLICGVLKITYDLLLLAQFRHIKPPEERK</sequence>
<evidence type="ECO:0000256" key="2">
    <source>
        <dbReference type="ARBA" id="ARBA00022989"/>
    </source>
</evidence>
<feature type="transmembrane region" description="Helical" evidence="4">
    <location>
        <begin position="42"/>
        <end position="63"/>
    </location>
</feature>
<dbReference type="EMBL" id="JBEPML010000014">
    <property type="protein sequence ID" value="MET3793463.1"/>
    <property type="molecule type" value="Genomic_DNA"/>
</dbReference>
<dbReference type="InterPro" id="IPR020846">
    <property type="entry name" value="MFS_dom"/>
</dbReference>
<evidence type="ECO:0000256" key="4">
    <source>
        <dbReference type="SAM" id="Phobius"/>
    </source>
</evidence>
<reference evidence="6 7" key="1">
    <citation type="submission" date="2024-06" db="EMBL/GenBank/DDBJ databases">
        <title>Genomic Encyclopedia of Type Strains, Phase IV (KMG-IV): sequencing the most valuable type-strain genomes for metagenomic binning, comparative biology and taxonomic classification.</title>
        <authorList>
            <person name="Goeker M."/>
        </authorList>
    </citation>
    <scope>NUCLEOTIDE SEQUENCE [LARGE SCALE GENOMIC DNA]</scope>
    <source>
        <strain evidence="6 7">DSM 27865</strain>
    </source>
</reference>
<keyword evidence="1 4" id="KW-0812">Transmembrane</keyword>
<dbReference type="PANTHER" id="PTHR23520:SF5">
    <property type="entry name" value="TRANSPORTER, PUTATIVE (AFU_ORTHOLOGUE AFUA_3G04000)-RELATED"/>
    <property type="match status" value="1"/>
</dbReference>